<evidence type="ECO:0000313" key="1">
    <source>
        <dbReference type="EMBL" id="SCM73491.1"/>
    </source>
</evidence>
<dbReference type="AlphaFoldDB" id="A0A212L7G3"/>
<protein>
    <submittedName>
        <fullName evidence="1">Uncharacterized protein</fullName>
    </submittedName>
</protein>
<sequence length="342" mass="37018">MTYLPKAAVGPAETFAASFFFGATPLAHKLSHFLSESEISSLVSGVISAALPHLGEPAYWAVHAASGVHIGLWPDKAHADEALREYEGGTITALYLAPTALAVTVKPLEWVETAHGWLRAEGYGVYEIMLGDQDIEAKKAAFQADHDARIRSALVDAPALELMTDEEIDDFVAENGRPEDVFPYLAPPATPADPVKGQMAEALRYAKPLVERYGWTQGDNPAYHAGLIAPIDAALAAYEKSTKVIDGITCEACGASLDVDRDFHTYTHDGVFLCHDCTWTYADMLSEPETFVLDDSGDETVYHTAETAKKVVDDYIASGGTITDKIGYRAWLKEKDATHAPA</sequence>
<organism evidence="1">
    <name type="scientific">uncultured Pleomorphomonas sp</name>
    <dbReference type="NCBI Taxonomy" id="442121"/>
    <lineage>
        <taxon>Bacteria</taxon>
        <taxon>Pseudomonadati</taxon>
        <taxon>Pseudomonadota</taxon>
        <taxon>Alphaproteobacteria</taxon>
        <taxon>Hyphomicrobiales</taxon>
        <taxon>Pleomorphomonadaceae</taxon>
        <taxon>Pleomorphomonas</taxon>
        <taxon>environmental samples</taxon>
    </lineage>
</organism>
<dbReference type="RefSeq" id="WP_288199510.1">
    <property type="nucleotide sequence ID" value="NZ_LT608334.1"/>
</dbReference>
<reference evidence="1" key="1">
    <citation type="submission" date="2016-08" db="EMBL/GenBank/DDBJ databases">
        <authorList>
            <person name="Seilhamer J.J."/>
        </authorList>
    </citation>
    <scope>NUCLEOTIDE SEQUENCE</scope>
    <source>
        <strain evidence="1">86</strain>
    </source>
</reference>
<dbReference type="EMBL" id="FMJD01000003">
    <property type="protein sequence ID" value="SCM73491.1"/>
    <property type="molecule type" value="Genomic_DNA"/>
</dbReference>
<name>A0A212L7G3_9HYPH</name>
<accession>A0A212L7G3</accession>
<gene>
    <name evidence="1" type="ORF">KL86PLE_110088</name>
</gene>
<proteinExistence type="predicted"/>